<dbReference type="GO" id="GO:0008270">
    <property type="term" value="F:zinc ion binding"/>
    <property type="evidence" value="ECO:0007669"/>
    <property type="project" value="UniProtKB-UniRule"/>
</dbReference>
<dbReference type="Proteomes" id="UP000176377">
    <property type="component" value="Unassembled WGS sequence"/>
</dbReference>
<dbReference type="GO" id="GO:0005829">
    <property type="term" value="C:cytosol"/>
    <property type="evidence" value="ECO:0007669"/>
    <property type="project" value="TreeGrafter"/>
</dbReference>
<evidence type="ECO:0000256" key="8">
    <source>
        <dbReference type="ARBA" id="ARBA00023146"/>
    </source>
</evidence>
<gene>
    <name evidence="9" type="primary">cysS</name>
    <name evidence="12" type="ORF">A2765_05110</name>
</gene>
<keyword evidence="2 9" id="KW-0436">Ligase</keyword>
<feature type="binding site" evidence="9">
    <location>
        <position position="250"/>
    </location>
    <ligand>
        <name>Zn(2+)</name>
        <dbReference type="ChEBI" id="CHEBI:29105"/>
    </ligand>
</feature>
<comment type="caution">
    <text evidence="9">Lacks conserved residue(s) required for the propagation of feature annotation.</text>
</comment>
<feature type="binding site" evidence="9">
    <location>
        <position position="246"/>
    </location>
    <ligand>
        <name>Zn(2+)</name>
        <dbReference type="ChEBI" id="CHEBI:29105"/>
    </ligand>
</feature>
<protein>
    <recommendedName>
        <fullName evidence="9">Cysteine--tRNA ligase</fullName>
        <ecNumber evidence="9">6.1.1.16</ecNumber>
    </recommendedName>
    <alternativeName>
        <fullName evidence="9">Cysteinyl-tRNA synthetase</fullName>
        <shortName evidence="9">CysRS</shortName>
    </alternativeName>
</protein>
<dbReference type="InterPro" id="IPR024909">
    <property type="entry name" value="Cys-tRNA/MSH_ligase"/>
</dbReference>
<sequence>MKLHNTLSGEKERFETLLPGVVKMYNCGPTVYGVQHIGNLSMFVFTDLLRRTLEYAGYSVKQVINITDFGHLTSDADEGEDKMTKGLKREGLKPTLENMRTLAEKYTEIFLSDLKTLNAKLDETKFPRASDYIPAQIAMIKTLKEKGYAYAGKNGVYFDTSRFPDYGKLGNIRLDAQKEGARVAVNDEKRNPIDFVLWKNDKKLGWDSPWGKGFPGWHIECSAMIRALLGEQIDIHTGGIEHIPVHHNNEIAQSEAATGKKPFSRFWLHRAHLQLEGAKIAKSDGNTIYLSDIIEKGFHPMAFRYLLLGAHYRQPANFTWDALQASQSAFLRLRKLVDTLPEGGKTPQDYANRFSERVSDDIDTAGALAVLWEMVKDADLDEKNLRAGLLDFDRVLGLGLAEEDADAQKLWKKEFGVVVSSSDAPAHIQELLAKREAARAEKKWAEADDFRAEIEAAGYIIEDTADGPRVVYKTNA</sequence>
<evidence type="ECO:0000256" key="2">
    <source>
        <dbReference type="ARBA" id="ARBA00022598"/>
    </source>
</evidence>
<keyword evidence="8 9" id="KW-0030">Aminoacyl-tRNA synthetase</keyword>
<dbReference type="Gene3D" id="1.20.120.1910">
    <property type="entry name" value="Cysteine-tRNA ligase, C-terminal anti-codon recognition domain"/>
    <property type="match status" value="1"/>
</dbReference>
<keyword evidence="6 9" id="KW-0067">ATP-binding</keyword>
<keyword evidence="5 9" id="KW-0862">Zinc</keyword>
<feature type="short sequence motif" description="'HIGH' region" evidence="9">
    <location>
        <begin position="29"/>
        <end position="39"/>
    </location>
</feature>
<dbReference type="InterPro" id="IPR056411">
    <property type="entry name" value="CysS_C"/>
</dbReference>
<dbReference type="Pfam" id="PF23493">
    <property type="entry name" value="CysS_C"/>
    <property type="match status" value="1"/>
</dbReference>
<keyword evidence="4 9" id="KW-0547">Nucleotide-binding</keyword>
<dbReference type="InterPro" id="IPR032678">
    <property type="entry name" value="tRNA-synt_1_cat_dom"/>
</dbReference>
<dbReference type="InterPro" id="IPR009080">
    <property type="entry name" value="tRNAsynth_Ia_anticodon-bd"/>
</dbReference>
<evidence type="ECO:0000256" key="9">
    <source>
        <dbReference type="HAMAP-Rule" id="MF_00041"/>
    </source>
</evidence>
<dbReference type="PANTHER" id="PTHR10890">
    <property type="entry name" value="CYSTEINYL-TRNA SYNTHETASE"/>
    <property type="match status" value="1"/>
</dbReference>
<dbReference type="AlphaFoldDB" id="A0A1F6D908"/>
<evidence type="ECO:0000256" key="3">
    <source>
        <dbReference type="ARBA" id="ARBA00022723"/>
    </source>
</evidence>
<evidence type="ECO:0000256" key="5">
    <source>
        <dbReference type="ARBA" id="ARBA00022833"/>
    </source>
</evidence>
<organism evidence="12 13">
    <name type="scientific">Candidatus Kaiserbacteria bacterium RIFCSPHIGHO2_01_FULL_56_24</name>
    <dbReference type="NCBI Taxonomy" id="1798487"/>
    <lineage>
        <taxon>Bacteria</taxon>
        <taxon>Candidatus Kaiseribacteriota</taxon>
    </lineage>
</organism>
<evidence type="ECO:0000256" key="1">
    <source>
        <dbReference type="ARBA" id="ARBA00011245"/>
    </source>
</evidence>
<comment type="similarity">
    <text evidence="9">Belongs to the class-I aminoacyl-tRNA synthetase family.</text>
</comment>
<keyword evidence="7 9" id="KW-0648">Protein biosynthesis</keyword>
<dbReference type="NCBIfam" id="TIGR00435">
    <property type="entry name" value="cysS"/>
    <property type="match status" value="1"/>
</dbReference>
<dbReference type="PANTHER" id="PTHR10890:SF3">
    <property type="entry name" value="CYSTEINE--TRNA LIGASE, CYTOPLASMIC"/>
    <property type="match status" value="1"/>
</dbReference>
<dbReference type="PRINTS" id="PR00983">
    <property type="entry name" value="TRNASYNTHCYS"/>
</dbReference>
<feature type="binding site" evidence="9">
    <location>
        <position position="27"/>
    </location>
    <ligand>
        <name>Zn(2+)</name>
        <dbReference type="ChEBI" id="CHEBI:29105"/>
    </ligand>
</feature>
<comment type="subcellular location">
    <subcellularLocation>
        <location evidence="9">Cytoplasm</location>
    </subcellularLocation>
</comment>
<dbReference type="EMBL" id="MFLA01000045">
    <property type="protein sequence ID" value="OGG57807.1"/>
    <property type="molecule type" value="Genomic_DNA"/>
</dbReference>
<feature type="binding site" evidence="9">
    <location>
        <position position="221"/>
    </location>
    <ligand>
        <name>Zn(2+)</name>
        <dbReference type="ChEBI" id="CHEBI:29105"/>
    </ligand>
</feature>
<dbReference type="GO" id="GO:0006423">
    <property type="term" value="P:cysteinyl-tRNA aminoacylation"/>
    <property type="evidence" value="ECO:0007669"/>
    <property type="project" value="UniProtKB-UniRule"/>
</dbReference>
<dbReference type="GO" id="GO:0004817">
    <property type="term" value="F:cysteine-tRNA ligase activity"/>
    <property type="evidence" value="ECO:0007669"/>
    <property type="project" value="UniProtKB-UniRule"/>
</dbReference>
<feature type="domain" description="Cysteinyl-tRNA ligase anticodon binding" evidence="11">
    <location>
        <begin position="423"/>
        <end position="466"/>
    </location>
</feature>
<proteinExistence type="inferred from homology"/>
<dbReference type="EC" id="6.1.1.16" evidence="9"/>
<comment type="caution">
    <text evidence="12">The sequence shown here is derived from an EMBL/GenBank/DDBJ whole genome shotgun (WGS) entry which is preliminary data.</text>
</comment>
<dbReference type="InterPro" id="IPR015803">
    <property type="entry name" value="Cys-tRNA-ligase"/>
</dbReference>
<evidence type="ECO:0000259" key="11">
    <source>
        <dbReference type="Pfam" id="PF23493"/>
    </source>
</evidence>
<dbReference type="SUPFAM" id="SSF47323">
    <property type="entry name" value="Anticodon-binding domain of a subclass of class I aminoacyl-tRNA synthetases"/>
    <property type="match status" value="1"/>
</dbReference>
<evidence type="ECO:0000313" key="12">
    <source>
        <dbReference type="EMBL" id="OGG57807.1"/>
    </source>
</evidence>
<evidence type="ECO:0000256" key="4">
    <source>
        <dbReference type="ARBA" id="ARBA00022741"/>
    </source>
</evidence>
<dbReference type="HAMAP" id="MF_00041">
    <property type="entry name" value="Cys_tRNA_synth"/>
    <property type="match status" value="1"/>
</dbReference>
<name>A0A1F6D908_9BACT</name>
<feature type="binding site" evidence="9">
    <location>
        <position position="282"/>
    </location>
    <ligand>
        <name>ATP</name>
        <dbReference type="ChEBI" id="CHEBI:30616"/>
    </ligand>
</feature>
<reference evidence="12 13" key="1">
    <citation type="journal article" date="2016" name="Nat. Commun.">
        <title>Thousands of microbial genomes shed light on interconnected biogeochemical processes in an aquifer system.</title>
        <authorList>
            <person name="Anantharaman K."/>
            <person name="Brown C.T."/>
            <person name="Hug L.A."/>
            <person name="Sharon I."/>
            <person name="Castelle C.J."/>
            <person name="Probst A.J."/>
            <person name="Thomas B.C."/>
            <person name="Singh A."/>
            <person name="Wilkins M.J."/>
            <person name="Karaoz U."/>
            <person name="Brodie E.L."/>
            <person name="Williams K.H."/>
            <person name="Hubbard S.S."/>
            <person name="Banfield J.F."/>
        </authorList>
    </citation>
    <scope>NUCLEOTIDE SEQUENCE [LARGE SCALE GENOMIC DNA]</scope>
</reference>
<evidence type="ECO:0000256" key="6">
    <source>
        <dbReference type="ARBA" id="ARBA00022840"/>
    </source>
</evidence>
<dbReference type="Pfam" id="PF01406">
    <property type="entry name" value="tRNA-synt_1e"/>
    <property type="match status" value="1"/>
</dbReference>
<accession>A0A1F6D908</accession>
<evidence type="ECO:0000313" key="13">
    <source>
        <dbReference type="Proteomes" id="UP000176377"/>
    </source>
</evidence>
<comment type="catalytic activity">
    <reaction evidence="9">
        <text>tRNA(Cys) + L-cysteine + ATP = L-cysteinyl-tRNA(Cys) + AMP + diphosphate</text>
        <dbReference type="Rhea" id="RHEA:17773"/>
        <dbReference type="Rhea" id="RHEA-COMP:9661"/>
        <dbReference type="Rhea" id="RHEA-COMP:9679"/>
        <dbReference type="ChEBI" id="CHEBI:30616"/>
        <dbReference type="ChEBI" id="CHEBI:33019"/>
        <dbReference type="ChEBI" id="CHEBI:35235"/>
        <dbReference type="ChEBI" id="CHEBI:78442"/>
        <dbReference type="ChEBI" id="CHEBI:78517"/>
        <dbReference type="ChEBI" id="CHEBI:456215"/>
        <dbReference type="EC" id="6.1.1.16"/>
    </reaction>
</comment>
<dbReference type="GO" id="GO:0005524">
    <property type="term" value="F:ATP binding"/>
    <property type="evidence" value="ECO:0007669"/>
    <property type="project" value="UniProtKB-UniRule"/>
</dbReference>
<keyword evidence="3 9" id="KW-0479">Metal-binding</keyword>
<dbReference type="SUPFAM" id="SSF52374">
    <property type="entry name" value="Nucleotidylyl transferase"/>
    <property type="match status" value="1"/>
</dbReference>
<dbReference type="Gene3D" id="3.40.50.620">
    <property type="entry name" value="HUPs"/>
    <property type="match status" value="1"/>
</dbReference>
<comment type="cofactor">
    <cofactor evidence="9">
        <name>Zn(2+)</name>
        <dbReference type="ChEBI" id="CHEBI:29105"/>
    </cofactor>
    <text evidence="9">Binds 1 zinc ion per subunit.</text>
</comment>
<keyword evidence="9" id="KW-0963">Cytoplasm</keyword>
<dbReference type="InterPro" id="IPR014729">
    <property type="entry name" value="Rossmann-like_a/b/a_fold"/>
</dbReference>
<comment type="subunit">
    <text evidence="1 9">Monomer.</text>
</comment>
<evidence type="ECO:0000259" key="10">
    <source>
        <dbReference type="Pfam" id="PF01406"/>
    </source>
</evidence>
<feature type="domain" description="tRNA synthetases class I catalytic" evidence="10">
    <location>
        <begin position="15"/>
        <end position="327"/>
    </location>
</feature>
<evidence type="ECO:0000256" key="7">
    <source>
        <dbReference type="ARBA" id="ARBA00022917"/>
    </source>
</evidence>